<comment type="subcellular location">
    <subcellularLocation>
        <location evidence="1">Membrane</location>
    </subcellularLocation>
</comment>
<feature type="compositionally biased region" description="Basic and acidic residues" evidence="3">
    <location>
        <begin position="1"/>
        <end position="11"/>
    </location>
</feature>
<dbReference type="RefSeq" id="WP_161927913.1">
    <property type="nucleotide sequence ID" value="NZ_BJOU01000002.1"/>
</dbReference>
<keyword evidence="4" id="KW-0812">Transmembrane</keyword>
<gene>
    <name evidence="5" type="ORF">nbrc107697_25390</name>
</gene>
<dbReference type="GO" id="GO:0016020">
    <property type="term" value="C:membrane"/>
    <property type="evidence" value="ECO:0007669"/>
    <property type="project" value="UniProtKB-SubCell"/>
</dbReference>
<dbReference type="PANTHER" id="PTHR37042">
    <property type="entry name" value="OUTER MEMBRANE PROTEIN RV1973"/>
    <property type="match status" value="1"/>
</dbReference>
<dbReference type="AlphaFoldDB" id="A0A7I9V0A4"/>
<evidence type="ECO:0000256" key="3">
    <source>
        <dbReference type="SAM" id="MobiDB-lite"/>
    </source>
</evidence>
<evidence type="ECO:0000256" key="4">
    <source>
        <dbReference type="SAM" id="Phobius"/>
    </source>
</evidence>
<comment type="caution">
    <text evidence="5">The sequence shown here is derived from an EMBL/GenBank/DDBJ whole genome shotgun (WGS) entry which is preliminary data.</text>
</comment>
<protein>
    <recommendedName>
        <fullName evidence="7">Mce-associated membrane protein</fullName>
    </recommendedName>
</protein>
<evidence type="ECO:0008006" key="7">
    <source>
        <dbReference type="Google" id="ProtNLM"/>
    </source>
</evidence>
<dbReference type="Proteomes" id="UP000444980">
    <property type="component" value="Unassembled WGS sequence"/>
</dbReference>
<evidence type="ECO:0000256" key="1">
    <source>
        <dbReference type="ARBA" id="ARBA00004370"/>
    </source>
</evidence>
<proteinExistence type="predicted"/>
<feature type="transmembrane region" description="Helical" evidence="4">
    <location>
        <begin position="66"/>
        <end position="90"/>
    </location>
</feature>
<reference evidence="6" key="1">
    <citation type="submission" date="2019-06" db="EMBL/GenBank/DDBJ databases">
        <title>Gordonia isolated from sludge of a wastewater treatment plant.</title>
        <authorList>
            <person name="Tamura T."/>
            <person name="Aoyama K."/>
            <person name="Kang Y."/>
            <person name="Saito S."/>
            <person name="Akiyama N."/>
            <person name="Yazawa K."/>
            <person name="Gonoi T."/>
            <person name="Mikami Y."/>
        </authorList>
    </citation>
    <scope>NUCLEOTIDE SEQUENCE [LARGE SCALE GENOMIC DNA]</scope>
    <source>
        <strain evidence="6">NBRC 107697</strain>
    </source>
</reference>
<keyword evidence="4" id="KW-1133">Transmembrane helix</keyword>
<evidence type="ECO:0000313" key="5">
    <source>
        <dbReference type="EMBL" id="GED98500.1"/>
    </source>
</evidence>
<dbReference type="OrthoDB" id="4377606at2"/>
<evidence type="ECO:0000256" key="2">
    <source>
        <dbReference type="ARBA" id="ARBA00023136"/>
    </source>
</evidence>
<evidence type="ECO:0000313" key="6">
    <source>
        <dbReference type="Proteomes" id="UP000444980"/>
    </source>
</evidence>
<dbReference type="EMBL" id="BJOU01000002">
    <property type="protein sequence ID" value="GED98500.1"/>
    <property type="molecule type" value="Genomic_DNA"/>
</dbReference>
<dbReference type="PANTHER" id="PTHR37042:SF4">
    <property type="entry name" value="OUTER MEMBRANE PROTEIN RV1973"/>
    <property type="match status" value="1"/>
</dbReference>
<keyword evidence="2 4" id="KW-0472">Membrane</keyword>
<keyword evidence="6" id="KW-1185">Reference proteome</keyword>
<sequence length="229" mass="24330">MAGTDDHESPHSGKAFLEANRRKRAQAKADAAREAQRQASRTPGKVAAPGSSVVGSLTRRWDSRRVITVLAALCALLAISTVGVGVWGLAESRSAAHTNPQSAHGQDAMNAARKYVATVMTYDVKDYGDLDRRIREVSTTDFAEKFIESSAAARKGNSAAGASSKATAPAAGLISLSADRAEVLVSLDQTITAPEIAAELPDGHLYQSRVKVTLVRDGDRWLLDDFTVV</sequence>
<feature type="region of interest" description="Disordered" evidence="3">
    <location>
        <begin position="1"/>
        <end position="52"/>
    </location>
</feature>
<organism evidence="5 6">
    <name type="scientific">Gordonia crocea</name>
    <dbReference type="NCBI Taxonomy" id="589162"/>
    <lineage>
        <taxon>Bacteria</taxon>
        <taxon>Bacillati</taxon>
        <taxon>Actinomycetota</taxon>
        <taxon>Actinomycetes</taxon>
        <taxon>Mycobacteriales</taxon>
        <taxon>Gordoniaceae</taxon>
        <taxon>Gordonia</taxon>
    </lineage>
</organism>
<accession>A0A7I9V0A4</accession>
<name>A0A7I9V0A4_9ACTN</name>